<proteinExistence type="inferred from homology"/>
<dbReference type="EMBL" id="CM007905">
    <property type="protein sequence ID" value="OTF90269.1"/>
    <property type="molecule type" value="Genomic_DNA"/>
</dbReference>
<dbReference type="Gramene" id="mRNA:HanXRQr2_Chr16g0723151">
    <property type="protein sequence ID" value="CDS:HanXRQr2_Chr16g0723151.1"/>
    <property type="gene ID" value="HanXRQr2_Chr16g0723151"/>
</dbReference>
<organism evidence="6 7">
    <name type="scientific">Helianthus annuus</name>
    <name type="common">Common sunflower</name>
    <dbReference type="NCBI Taxonomy" id="4232"/>
    <lineage>
        <taxon>Eukaryota</taxon>
        <taxon>Viridiplantae</taxon>
        <taxon>Streptophyta</taxon>
        <taxon>Embryophyta</taxon>
        <taxon>Tracheophyta</taxon>
        <taxon>Spermatophyta</taxon>
        <taxon>Magnoliopsida</taxon>
        <taxon>eudicotyledons</taxon>
        <taxon>Gunneridae</taxon>
        <taxon>Pentapetalae</taxon>
        <taxon>asterids</taxon>
        <taxon>campanulids</taxon>
        <taxon>Asterales</taxon>
        <taxon>Asteraceae</taxon>
        <taxon>Asteroideae</taxon>
        <taxon>Heliantheae alliance</taxon>
        <taxon>Heliantheae</taxon>
        <taxon>Helianthus</taxon>
    </lineage>
</organism>
<reference evidence="5" key="3">
    <citation type="submission" date="2020-06" db="EMBL/GenBank/DDBJ databases">
        <title>Helianthus annuus Genome sequencing and assembly Release 2.</title>
        <authorList>
            <person name="Gouzy J."/>
            <person name="Langlade N."/>
            <person name="Munos S."/>
        </authorList>
    </citation>
    <scope>NUCLEOTIDE SEQUENCE</scope>
    <source>
        <tissue evidence="5">Leaves</tissue>
    </source>
</reference>
<keyword evidence="7" id="KW-1185">Reference proteome</keyword>
<keyword evidence="6" id="KW-0378">Hydrolase</keyword>
<feature type="domain" description="Sulfotransferase" evidence="4">
    <location>
        <begin position="3"/>
        <end position="185"/>
    </location>
</feature>
<evidence type="ECO:0000256" key="1">
    <source>
        <dbReference type="ARBA" id="ARBA00005771"/>
    </source>
</evidence>
<dbReference type="EC" id="2.8.2.-" evidence="3"/>
<dbReference type="SUPFAM" id="SSF52540">
    <property type="entry name" value="P-loop containing nucleoside triphosphate hydrolases"/>
    <property type="match status" value="1"/>
</dbReference>
<sequence length="200" mass="23661">MPHECIPFLEKDLEQIEEYHKNSCFPLVGTHLTYNPLPESILSSNCKIVYIYRNIKDVIVSHYHFGRGVVKLPMEDAPFEESFDEFCEGISWYGPYWDHIWEYWKVSLLRPETILSLKYEDMKKDPTSNVKRLAKFIGFPFTIEEEKASVIENIIKLCSFEKLSNLEVNKSEKHRDVNAAENKKILQEGYGWRLEELLHR</sequence>
<dbReference type="InParanoid" id="A0A251RVE3"/>
<dbReference type="EMBL" id="MNCJ02000331">
    <property type="protein sequence ID" value="KAF5757897.1"/>
    <property type="molecule type" value="Genomic_DNA"/>
</dbReference>
<dbReference type="InterPro" id="IPR027417">
    <property type="entry name" value="P-loop_NTPase"/>
</dbReference>
<comment type="similarity">
    <text evidence="1 3">Belongs to the sulfotransferase 1 family.</text>
</comment>
<keyword evidence="2 3" id="KW-0808">Transferase</keyword>
<evidence type="ECO:0000259" key="4">
    <source>
        <dbReference type="Pfam" id="PF00685"/>
    </source>
</evidence>
<evidence type="ECO:0000313" key="5">
    <source>
        <dbReference type="EMBL" id="KAF5757897.1"/>
    </source>
</evidence>
<dbReference type="AlphaFoldDB" id="A0A251RVE3"/>
<dbReference type="PANTHER" id="PTHR11783">
    <property type="entry name" value="SULFOTRANSFERASE SULT"/>
    <property type="match status" value="1"/>
</dbReference>
<dbReference type="GO" id="GO:0016787">
    <property type="term" value="F:hydrolase activity"/>
    <property type="evidence" value="ECO:0007669"/>
    <property type="project" value="UniProtKB-KW"/>
</dbReference>
<dbReference type="GO" id="GO:0051923">
    <property type="term" value="P:sulfation"/>
    <property type="evidence" value="ECO:0000318"/>
    <property type="project" value="GO_Central"/>
</dbReference>
<evidence type="ECO:0000313" key="7">
    <source>
        <dbReference type="Proteomes" id="UP000215914"/>
    </source>
</evidence>
<dbReference type="Proteomes" id="UP000215914">
    <property type="component" value="Chromosome 16"/>
</dbReference>
<reference evidence="5 7" key="1">
    <citation type="journal article" date="2017" name="Nature">
        <title>The sunflower genome provides insights into oil metabolism, flowering and Asterid evolution.</title>
        <authorList>
            <person name="Badouin H."/>
            <person name="Gouzy J."/>
            <person name="Grassa C.J."/>
            <person name="Murat F."/>
            <person name="Staton S.E."/>
            <person name="Cottret L."/>
            <person name="Lelandais-Briere C."/>
            <person name="Owens G.L."/>
            <person name="Carrere S."/>
            <person name="Mayjonade B."/>
            <person name="Legrand L."/>
            <person name="Gill N."/>
            <person name="Kane N.C."/>
            <person name="Bowers J.E."/>
            <person name="Hubner S."/>
            <person name="Bellec A."/>
            <person name="Berard A."/>
            <person name="Berges H."/>
            <person name="Blanchet N."/>
            <person name="Boniface M.C."/>
            <person name="Brunel D."/>
            <person name="Catrice O."/>
            <person name="Chaidir N."/>
            <person name="Claudel C."/>
            <person name="Donnadieu C."/>
            <person name="Faraut T."/>
            <person name="Fievet G."/>
            <person name="Helmstetter N."/>
            <person name="King M."/>
            <person name="Knapp S.J."/>
            <person name="Lai Z."/>
            <person name="Le Paslier M.C."/>
            <person name="Lippi Y."/>
            <person name="Lorenzon L."/>
            <person name="Mandel J.R."/>
            <person name="Marage G."/>
            <person name="Marchand G."/>
            <person name="Marquand E."/>
            <person name="Bret-Mestries E."/>
            <person name="Morien E."/>
            <person name="Nambeesan S."/>
            <person name="Nguyen T."/>
            <person name="Pegot-Espagnet P."/>
            <person name="Pouilly N."/>
            <person name="Raftis F."/>
            <person name="Sallet E."/>
            <person name="Schiex T."/>
            <person name="Thomas J."/>
            <person name="Vandecasteele C."/>
            <person name="Vares D."/>
            <person name="Vear F."/>
            <person name="Vautrin S."/>
            <person name="Crespi M."/>
            <person name="Mangin B."/>
            <person name="Burke J.M."/>
            <person name="Salse J."/>
            <person name="Munos S."/>
            <person name="Vincourt P."/>
            <person name="Rieseberg L.H."/>
            <person name="Langlade N.B."/>
        </authorList>
    </citation>
    <scope>NUCLEOTIDE SEQUENCE [LARGE SCALE GENOMIC DNA]</scope>
    <source>
        <strain evidence="7">cv. SF193</strain>
        <tissue evidence="5">Leaves</tissue>
    </source>
</reference>
<dbReference type="OMA" id="WHSKTIA"/>
<reference evidence="6" key="2">
    <citation type="submission" date="2017-02" db="EMBL/GenBank/DDBJ databases">
        <title>Sunflower complete genome.</title>
        <authorList>
            <person name="Langlade N."/>
            <person name="Munos S."/>
        </authorList>
    </citation>
    <scope>NUCLEOTIDE SEQUENCE [LARGE SCALE GENOMIC DNA]</scope>
    <source>
        <tissue evidence="6">Leaves</tissue>
    </source>
</reference>
<dbReference type="InterPro" id="IPR000863">
    <property type="entry name" value="Sulfotransferase_dom"/>
</dbReference>
<name>A0A251RVE3_HELAN</name>
<dbReference type="Gene3D" id="3.40.50.300">
    <property type="entry name" value="P-loop containing nucleotide triphosphate hydrolases"/>
    <property type="match status" value="1"/>
</dbReference>
<accession>A0A251RVE3</accession>
<protein>
    <recommendedName>
        <fullName evidence="3">Sulfotransferase</fullName>
        <ecNumber evidence="3">2.8.2.-</ecNumber>
    </recommendedName>
</protein>
<evidence type="ECO:0000256" key="2">
    <source>
        <dbReference type="ARBA" id="ARBA00022679"/>
    </source>
</evidence>
<dbReference type="GO" id="GO:0005737">
    <property type="term" value="C:cytoplasm"/>
    <property type="evidence" value="ECO:0000318"/>
    <property type="project" value="GO_Central"/>
</dbReference>
<dbReference type="Pfam" id="PF00685">
    <property type="entry name" value="Sulfotransfer_1"/>
    <property type="match status" value="1"/>
</dbReference>
<gene>
    <name evidence="6" type="ORF">HannXRQ_Chr16g0497751</name>
    <name evidence="5" type="ORF">HanXRQr2_Chr16g0723151</name>
</gene>
<evidence type="ECO:0000313" key="6">
    <source>
        <dbReference type="EMBL" id="OTF90269.1"/>
    </source>
</evidence>
<dbReference type="GO" id="GO:0008146">
    <property type="term" value="F:sulfotransferase activity"/>
    <property type="evidence" value="ECO:0000318"/>
    <property type="project" value="GO_Central"/>
</dbReference>
<evidence type="ECO:0000256" key="3">
    <source>
        <dbReference type="RuleBase" id="RU361155"/>
    </source>
</evidence>